<name>T5AHA0_OPHSC</name>
<dbReference type="OrthoDB" id="506498at2759"/>
<evidence type="ECO:0000256" key="1">
    <source>
        <dbReference type="SAM" id="MobiDB-lite"/>
    </source>
</evidence>
<dbReference type="Proteomes" id="UP000019374">
    <property type="component" value="Unassembled WGS sequence"/>
</dbReference>
<dbReference type="AlphaFoldDB" id="T5AHA0"/>
<feature type="region of interest" description="Disordered" evidence="1">
    <location>
        <begin position="87"/>
        <end position="137"/>
    </location>
</feature>
<accession>T5AHA0</accession>
<sequence>MGHLPREQGTVNTGPGRFRVQDAGWNPQSPWERNSPLDAPCRPATPGFRDPSTWNMAAYWDNPCNQCLELTIMNQVLGIDVSPHMIPEDPPHNLEIQIDDLNGRSGAPSKTERERRAERKVAGSPSRRTNSMSYTAR</sequence>
<dbReference type="HOGENOM" id="CLU_1865712_0_0_1"/>
<evidence type="ECO:0000313" key="2">
    <source>
        <dbReference type="EMBL" id="EQL01974.1"/>
    </source>
</evidence>
<protein>
    <submittedName>
        <fullName evidence="2">Uncharacterized protein</fullName>
    </submittedName>
</protein>
<reference evidence="2 3" key="1">
    <citation type="journal article" date="2013" name="Chin. Sci. Bull.">
        <title>Genome survey uncovers the secrets of sex and lifestyle in caterpillar fungus.</title>
        <authorList>
            <person name="Hu X."/>
            <person name="Zhang Y."/>
            <person name="Xiao G."/>
            <person name="Zheng P."/>
            <person name="Xia Y."/>
            <person name="Zhang X."/>
            <person name="St Leger R.J."/>
            <person name="Liu X."/>
            <person name="Wang C."/>
        </authorList>
    </citation>
    <scope>NUCLEOTIDE SEQUENCE [LARGE SCALE GENOMIC DNA]</scope>
    <source>
        <strain evidence="3">Co18 / CGMCC 3.14243</strain>
        <tissue evidence="2">Fruit-body</tissue>
    </source>
</reference>
<feature type="compositionally biased region" description="Polar residues" evidence="1">
    <location>
        <begin position="126"/>
        <end position="137"/>
    </location>
</feature>
<evidence type="ECO:0000313" key="3">
    <source>
        <dbReference type="Proteomes" id="UP000019374"/>
    </source>
</evidence>
<organism evidence="2 3">
    <name type="scientific">Ophiocordyceps sinensis (strain Co18 / CGMCC 3.14243)</name>
    <name type="common">Yarsagumba caterpillar fungus</name>
    <name type="synonym">Hirsutella sinensis</name>
    <dbReference type="NCBI Taxonomy" id="911162"/>
    <lineage>
        <taxon>Eukaryota</taxon>
        <taxon>Fungi</taxon>
        <taxon>Dikarya</taxon>
        <taxon>Ascomycota</taxon>
        <taxon>Pezizomycotina</taxon>
        <taxon>Sordariomycetes</taxon>
        <taxon>Hypocreomycetidae</taxon>
        <taxon>Hypocreales</taxon>
        <taxon>Ophiocordycipitaceae</taxon>
        <taxon>Ophiocordyceps</taxon>
    </lineage>
</organism>
<feature type="compositionally biased region" description="Basic and acidic residues" evidence="1">
    <location>
        <begin position="110"/>
        <end position="121"/>
    </location>
</feature>
<dbReference type="EMBL" id="KE652380">
    <property type="protein sequence ID" value="EQL01974.1"/>
    <property type="molecule type" value="Genomic_DNA"/>
</dbReference>
<feature type="region of interest" description="Disordered" evidence="1">
    <location>
        <begin position="1"/>
        <end position="50"/>
    </location>
</feature>
<proteinExistence type="predicted"/>
<gene>
    <name evidence="2" type="ORF">OCS_02308</name>
</gene>